<sequence length="160" mass="18444">MQYHADRLGQRFHYDYDDDRRVIHAWGDGGWYDYHFAWNDACHELEMTDSLGHTTIIRFSEDGLPLCEIDPEGGATFFLYDEFGQTVGITSPGGRTTRFEYDEAGHIVREITPDDSEYTATWQRLHLKEAADPEGSRWQFGYDERGSQRLHHPGRGAGVL</sequence>
<dbReference type="AlphaFoldDB" id="A0A5W7S6H0"/>
<evidence type="ECO:0008006" key="3">
    <source>
        <dbReference type="Google" id="ProtNLM"/>
    </source>
</evidence>
<dbReference type="NCBIfam" id="TIGR01643">
    <property type="entry name" value="YD_repeat_2x"/>
    <property type="match status" value="1"/>
</dbReference>
<evidence type="ECO:0000256" key="1">
    <source>
        <dbReference type="SAM" id="MobiDB-lite"/>
    </source>
</evidence>
<reference evidence="2" key="1">
    <citation type="submission" date="2018-07" db="EMBL/GenBank/DDBJ databases">
        <authorList>
            <person name="Ashton P.M."/>
            <person name="Dallman T."/>
            <person name="Nair S."/>
            <person name="De Pinna E."/>
            <person name="Peters T."/>
            <person name="Grant K."/>
        </authorList>
    </citation>
    <scope>NUCLEOTIDE SEQUENCE</scope>
    <source>
        <strain evidence="2">242348</strain>
    </source>
</reference>
<proteinExistence type="predicted"/>
<dbReference type="Gene3D" id="2.180.10.10">
    <property type="entry name" value="RHS repeat-associated core"/>
    <property type="match status" value="1"/>
</dbReference>
<dbReference type="InterPro" id="IPR006530">
    <property type="entry name" value="YD"/>
</dbReference>
<evidence type="ECO:0000313" key="2">
    <source>
        <dbReference type="EMBL" id="EBX8630642.1"/>
    </source>
</evidence>
<name>A0A5W7S6H0_SALET</name>
<dbReference type="InterPro" id="IPR031325">
    <property type="entry name" value="RHS_repeat"/>
</dbReference>
<protein>
    <recommendedName>
        <fullName evidence="3">Rhs-family protein</fullName>
    </recommendedName>
</protein>
<dbReference type="Pfam" id="PF05593">
    <property type="entry name" value="RHS_repeat"/>
    <property type="match status" value="1"/>
</dbReference>
<dbReference type="EMBL" id="AAHMLI010000064">
    <property type="protein sequence ID" value="EBX8630642.1"/>
    <property type="molecule type" value="Genomic_DNA"/>
</dbReference>
<accession>A0A5W7S6H0</accession>
<gene>
    <name evidence="2" type="ORF">DTU03_24640</name>
</gene>
<organism evidence="2">
    <name type="scientific">Salmonella enterica subsp. enterica serovar Kintambo</name>
    <dbReference type="NCBI Taxonomy" id="1192730"/>
    <lineage>
        <taxon>Bacteria</taxon>
        <taxon>Pseudomonadati</taxon>
        <taxon>Pseudomonadota</taxon>
        <taxon>Gammaproteobacteria</taxon>
        <taxon>Enterobacterales</taxon>
        <taxon>Enterobacteriaceae</taxon>
        <taxon>Salmonella</taxon>
    </lineage>
</organism>
<feature type="region of interest" description="Disordered" evidence="1">
    <location>
        <begin position="137"/>
        <end position="160"/>
    </location>
</feature>
<comment type="caution">
    <text evidence="2">The sequence shown here is derived from an EMBL/GenBank/DDBJ whole genome shotgun (WGS) entry which is preliminary data.</text>
</comment>